<dbReference type="InterPro" id="IPR050090">
    <property type="entry name" value="Tyrosine_recombinase_XerCD"/>
</dbReference>
<proteinExistence type="inferred from homology"/>
<comment type="similarity">
    <text evidence="1">Belongs to the 'phage' integrase family.</text>
</comment>
<accession>A0ABW2SBJ6</accession>
<dbReference type="PANTHER" id="PTHR30349">
    <property type="entry name" value="PHAGE INTEGRASE-RELATED"/>
    <property type="match status" value="1"/>
</dbReference>
<dbReference type="InterPro" id="IPR046668">
    <property type="entry name" value="DUF6538"/>
</dbReference>
<keyword evidence="4" id="KW-0233">DNA recombination</keyword>
<evidence type="ECO:0000256" key="1">
    <source>
        <dbReference type="ARBA" id="ARBA00008857"/>
    </source>
</evidence>
<dbReference type="Pfam" id="PF20172">
    <property type="entry name" value="DUF6538"/>
    <property type="match status" value="1"/>
</dbReference>
<dbReference type="SUPFAM" id="SSF56349">
    <property type="entry name" value="DNA breaking-rejoining enzymes"/>
    <property type="match status" value="1"/>
</dbReference>
<evidence type="ECO:0000259" key="5">
    <source>
        <dbReference type="Pfam" id="PF20172"/>
    </source>
</evidence>
<dbReference type="InterPro" id="IPR011010">
    <property type="entry name" value="DNA_brk_join_enz"/>
</dbReference>
<keyword evidence="2" id="KW-0229">DNA integration</keyword>
<sequence>MPSGPSYLYRNRYGIFYFQRRIPEHMRALKSGSTSPIFVRISLRTRNIREALIKARRMSFEFDQIAQQYFHSPEDFAYAIKKYQELQAAYAQYPNYEDFLEHYQDSAENEFGKVDDATSRFTAWATAVGLYNSVIRQARTSPQQLSSSQPELKQANGLIPIALSAAFEKFIKEKQQTWRTSSDMETTYKREVFPLLLEISGDISTTDLSTKQIIEYKEAVLQLPKNRRKSPKYRHLSLSELRKLTIPDVDQLSKTTKKNYLDRCISFLAFLEQNKYCIENLGKPMEGVVKKVTRQSDEKNQYTDEDLAKLFNSHDYKTGGHSEPFKFWVPLIALLSGARLNEICQLHLSDIKSIDGIHVFDFNEDNPEATRKSLKRHFHKRQFPIHPKLIDLGLLEFVETMRISKESRLFSELPYRGENKYADKAQKWFNKTYTNELNCNILTPKTSFHSLRHNFISFISNKLNAPESTFAYYVGQTPKGGVTTARYSKPEDLKDAYKLFSKVDFSKAIDFSAIRGWKHHEFARCASSKQ</sequence>
<dbReference type="EMBL" id="JBHTBZ010000019">
    <property type="protein sequence ID" value="MFC7460599.1"/>
    <property type="molecule type" value="Genomic_DNA"/>
</dbReference>
<evidence type="ECO:0000313" key="7">
    <source>
        <dbReference type="Proteomes" id="UP001596457"/>
    </source>
</evidence>
<evidence type="ECO:0000256" key="2">
    <source>
        <dbReference type="ARBA" id="ARBA00022908"/>
    </source>
</evidence>
<dbReference type="InterPro" id="IPR013762">
    <property type="entry name" value="Integrase-like_cat_sf"/>
</dbReference>
<dbReference type="Gene3D" id="1.10.443.10">
    <property type="entry name" value="Intergrase catalytic core"/>
    <property type="match status" value="1"/>
</dbReference>
<evidence type="ECO:0000256" key="3">
    <source>
        <dbReference type="ARBA" id="ARBA00023125"/>
    </source>
</evidence>
<dbReference type="PANTHER" id="PTHR30349:SF41">
    <property type="entry name" value="INTEGRASE_RECOMBINASE PROTEIN MJ0367-RELATED"/>
    <property type="match status" value="1"/>
</dbReference>
<evidence type="ECO:0000313" key="6">
    <source>
        <dbReference type="EMBL" id="MFC7460599.1"/>
    </source>
</evidence>
<name>A0ABW2SBJ6_9BURK</name>
<gene>
    <name evidence="6" type="ORF">ACFQU0_09185</name>
</gene>
<reference evidence="7" key="1">
    <citation type="journal article" date="2019" name="Int. J. Syst. Evol. Microbiol.">
        <title>The Global Catalogue of Microorganisms (GCM) 10K type strain sequencing project: providing services to taxonomists for standard genome sequencing and annotation.</title>
        <authorList>
            <consortium name="The Broad Institute Genomics Platform"/>
            <consortium name="The Broad Institute Genome Sequencing Center for Infectious Disease"/>
            <person name="Wu L."/>
            <person name="Ma J."/>
        </authorList>
    </citation>
    <scope>NUCLEOTIDE SEQUENCE [LARGE SCALE GENOMIC DNA]</scope>
    <source>
        <strain evidence="7">CCUG 53903</strain>
    </source>
</reference>
<dbReference type="Proteomes" id="UP001596457">
    <property type="component" value="Unassembled WGS sequence"/>
</dbReference>
<feature type="domain" description="DUF6538" evidence="5">
    <location>
        <begin position="7"/>
        <end position="64"/>
    </location>
</feature>
<dbReference type="RefSeq" id="WP_382200008.1">
    <property type="nucleotide sequence ID" value="NZ_JBHTBZ010000019.1"/>
</dbReference>
<evidence type="ECO:0000256" key="4">
    <source>
        <dbReference type="ARBA" id="ARBA00023172"/>
    </source>
</evidence>
<keyword evidence="3" id="KW-0238">DNA-binding</keyword>
<organism evidence="6 7">
    <name type="scientific">Hydrogenophaga defluvii</name>
    <dbReference type="NCBI Taxonomy" id="249410"/>
    <lineage>
        <taxon>Bacteria</taxon>
        <taxon>Pseudomonadati</taxon>
        <taxon>Pseudomonadota</taxon>
        <taxon>Betaproteobacteria</taxon>
        <taxon>Burkholderiales</taxon>
        <taxon>Comamonadaceae</taxon>
        <taxon>Hydrogenophaga</taxon>
    </lineage>
</organism>
<dbReference type="CDD" id="cd01184">
    <property type="entry name" value="INT_C_like_1"/>
    <property type="match status" value="1"/>
</dbReference>
<keyword evidence="7" id="KW-1185">Reference proteome</keyword>
<protein>
    <submittedName>
        <fullName evidence="6">DUF6538 domain-containing protein</fullName>
    </submittedName>
</protein>
<comment type="caution">
    <text evidence="6">The sequence shown here is derived from an EMBL/GenBank/DDBJ whole genome shotgun (WGS) entry which is preliminary data.</text>
</comment>